<dbReference type="EMBL" id="LCHN01000027">
    <property type="protein sequence ID" value="KKT34880.1"/>
    <property type="molecule type" value="Genomic_DNA"/>
</dbReference>
<dbReference type="Gene3D" id="3.40.50.300">
    <property type="entry name" value="P-loop containing nucleotide triphosphate hydrolases"/>
    <property type="match status" value="1"/>
</dbReference>
<evidence type="ECO:0000313" key="5">
    <source>
        <dbReference type="EMBL" id="KKT34880.1"/>
    </source>
</evidence>
<dbReference type="GO" id="GO:0098796">
    <property type="term" value="C:membrane protein complex"/>
    <property type="evidence" value="ECO:0007669"/>
    <property type="project" value="UniProtKB-ARBA"/>
</dbReference>
<dbReference type="SUPFAM" id="SSF52540">
    <property type="entry name" value="P-loop containing nucleoside triphosphate hydrolases"/>
    <property type="match status" value="1"/>
</dbReference>
<dbReference type="GO" id="GO:0022857">
    <property type="term" value="F:transmembrane transporter activity"/>
    <property type="evidence" value="ECO:0007669"/>
    <property type="project" value="UniProtKB-ARBA"/>
</dbReference>
<dbReference type="InterPro" id="IPR017871">
    <property type="entry name" value="ABC_transporter-like_CS"/>
</dbReference>
<dbReference type="InterPro" id="IPR003439">
    <property type="entry name" value="ABC_transporter-like_ATP-bd"/>
</dbReference>
<dbReference type="PANTHER" id="PTHR24220">
    <property type="entry name" value="IMPORT ATP-BINDING PROTEIN"/>
    <property type="match status" value="1"/>
</dbReference>
<evidence type="ECO:0000256" key="3">
    <source>
        <dbReference type="ARBA" id="ARBA00022840"/>
    </source>
</evidence>
<evidence type="ECO:0000259" key="4">
    <source>
        <dbReference type="PROSITE" id="PS50893"/>
    </source>
</evidence>
<dbReference type="InterPro" id="IPR003593">
    <property type="entry name" value="AAA+_ATPase"/>
</dbReference>
<keyword evidence="1" id="KW-0813">Transport</keyword>
<evidence type="ECO:0000256" key="1">
    <source>
        <dbReference type="ARBA" id="ARBA00022448"/>
    </source>
</evidence>
<dbReference type="Pfam" id="PF00005">
    <property type="entry name" value="ABC_tran"/>
    <property type="match status" value="1"/>
</dbReference>
<gene>
    <name evidence="5" type="ORF">UW23_C0027G0008</name>
</gene>
<keyword evidence="2" id="KW-0547">Nucleotide-binding</keyword>
<protein>
    <submittedName>
        <fullName evidence="5">Macrolide export ATP-binding/permease protein MacB</fullName>
    </submittedName>
</protein>
<dbReference type="GO" id="GO:0005886">
    <property type="term" value="C:plasma membrane"/>
    <property type="evidence" value="ECO:0007669"/>
    <property type="project" value="TreeGrafter"/>
</dbReference>
<evidence type="ECO:0000313" key="6">
    <source>
        <dbReference type="Proteomes" id="UP000034069"/>
    </source>
</evidence>
<dbReference type="InterPro" id="IPR015854">
    <property type="entry name" value="ABC_transpr_LolD-like"/>
</dbReference>
<keyword evidence="3 5" id="KW-0067">ATP-binding</keyword>
<comment type="caution">
    <text evidence="5">The sequence shown here is derived from an EMBL/GenBank/DDBJ whole genome shotgun (WGS) entry which is preliminary data.</text>
</comment>
<dbReference type="FunFam" id="3.40.50.300:FF:000032">
    <property type="entry name" value="Export ABC transporter ATP-binding protein"/>
    <property type="match status" value="1"/>
</dbReference>
<dbReference type="AlphaFoldDB" id="A0A0G1GK03"/>
<name>A0A0G1GK03_9BACT</name>
<dbReference type="CDD" id="cd03255">
    <property type="entry name" value="ABC_MJ0796_LolCDE_FtsE"/>
    <property type="match status" value="1"/>
</dbReference>
<dbReference type="Proteomes" id="UP000034069">
    <property type="component" value="Unassembled WGS sequence"/>
</dbReference>
<accession>A0A0G1GK03</accession>
<dbReference type="InterPro" id="IPR027417">
    <property type="entry name" value="P-loop_NTPase"/>
</dbReference>
<organism evidence="5 6">
    <name type="scientific">Candidatus Collierbacteria bacterium GW2011_GWA1_44_12</name>
    <dbReference type="NCBI Taxonomy" id="1618376"/>
    <lineage>
        <taxon>Bacteria</taxon>
        <taxon>Candidatus Collieribacteriota</taxon>
    </lineage>
</organism>
<dbReference type="GO" id="GO:0016887">
    <property type="term" value="F:ATP hydrolysis activity"/>
    <property type="evidence" value="ECO:0007669"/>
    <property type="project" value="InterPro"/>
</dbReference>
<evidence type="ECO:0000256" key="2">
    <source>
        <dbReference type="ARBA" id="ARBA00022741"/>
    </source>
</evidence>
<dbReference type="SMART" id="SM00382">
    <property type="entry name" value="AAA"/>
    <property type="match status" value="1"/>
</dbReference>
<feature type="domain" description="ABC transporter" evidence="4">
    <location>
        <begin position="8"/>
        <end position="232"/>
    </location>
</feature>
<dbReference type="PROSITE" id="PS50893">
    <property type="entry name" value="ABC_TRANSPORTER_2"/>
    <property type="match status" value="1"/>
</dbReference>
<dbReference type="PANTHER" id="PTHR24220:SF86">
    <property type="entry name" value="ABC TRANSPORTER ABCH.1"/>
    <property type="match status" value="1"/>
</dbReference>
<sequence length="232" mass="26099">MKEKQSIISLKGVTKEFVLGDGSVFTALKDVNLDIHRGEFSSIIGPSGSGKSTLMHVIGLLDKPTRGEVVINGGDVSHLNDDETSYLRNEFVGFVFQQFNLLNKLTIKENILLPTTYARKKFDYKPSERADYLMDMFGILSKKDQYPNKVSGGQQQRVAVARALIMNPQLILADEPTGNLDHKTGNEIIGLFEELNKKEGITIIMVTHEMEIAERTRRRIKVFDGEIVKEQK</sequence>
<reference evidence="5 6" key="1">
    <citation type="journal article" date="2015" name="Nature">
        <title>rRNA introns, odd ribosomes, and small enigmatic genomes across a large radiation of phyla.</title>
        <authorList>
            <person name="Brown C.T."/>
            <person name="Hug L.A."/>
            <person name="Thomas B.C."/>
            <person name="Sharon I."/>
            <person name="Castelle C.J."/>
            <person name="Singh A."/>
            <person name="Wilkins M.J."/>
            <person name="Williams K.H."/>
            <person name="Banfield J.F."/>
        </authorList>
    </citation>
    <scope>NUCLEOTIDE SEQUENCE [LARGE SCALE GENOMIC DNA]</scope>
</reference>
<proteinExistence type="predicted"/>
<dbReference type="PROSITE" id="PS00211">
    <property type="entry name" value="ABC_TRANSPORTER_1"/>
    <property type="match status" value="1"/>
</dbReference>
<dbReference type="InterPro" id="IPR017911">
    <property type="entry name" value="MacB-like_ATP-bd"/>
</dbReference>
<dbReference type="GO" id="GO:0005524">
    <property type="term" value="F:ATP binding"/>
    <property type="evidence" value="ECO:0007669"/>
    <property type="project" value="UniProtKB-KW"/>
</dbReference>